<protein>
    <submittedName>
        <fullName evidence="4">TetR family transcriptional regulator</fullName>
    </submittedName>
</protein>
<organism evidence="4 5">
    <name type="scientific">Streptococcus oralis subsp. dentisani</name>
    <dbReference type="NCBI Taxonomy" id="1458253"/>
    <lineage>
        <taxon>Bacteria</taxon>
        <taxon>Bacillati</taxon>
        <taxon>Bacillota</taxon>
        <taxon>Bacilli</taxon>
        <taxon>Lactobacillales</taxon>
        <taxon>Streptococcaceae</taxon>
        <taxon>Streptococcus</taxon>
    </lineage>
</organism>
<dbReference type="Pfam" id="PF00440">
    <property type="entry name" value="TetR_N"/>
    <property type="match status" value="1"/>
</dbReference>
<gene>
    <name evidence="4" type="ORF">B7708_00905</name>
</gene>
<comment type="caution">
    <text evidence="4">The sequence shown here is derived from an EMBL/GenBank/DDBJ whole genome shotgun (WGS) entry which is preliminary data.</text>
</comment>
<dbReference type="EMBL" id="NCUX01000026">
    <property type="protein sequence ID" value="ORO80198.1"/>
    <property type="molecule type" value="Genomic_DNA"/>
</dbReference>
<name>A0A1X1J490_STROR</name>
<dbReference type="InterPro" id="IPR001647">
    <property type="entry name" value="HTH_TetR"/>
</dbReference>
<dbReference type="PANTHER" id="PTHR43479">
    <property type="entry name" value="ACREF/ENVCD OPERON REPRESSOR-RELATED"/>
    <property type="match status" value="1"/>
</dbReference>
<dbReference type="Proteomes" id="UP000193780">
    <property type="component" value="Unassembled WGS sequence"/>
</dbReference>
<feature type="DNA-binding region" description="H-T-H motif" evidence="2">
    <location>
        <begin position="40"/>
        <end position="59"/>
    </location>
</feature>
<dbReference type="GO" id="GO:0003677">
    <property type="term" value="F:DNA binding"/>
    <property type="evidence" value="ECO:0007669"/>
    <property type="project" value="UniProtKB-UniRule"/>
</dbReference>
<reference evidence="4 5" key="1">
    <citation type="journal article" date="2016" name="Eur. J. Clin. Microbiol. Infect. Dis.">
        <title>Whole genome sequencing as a tool for phylogenetic analysis of clinical strains of Mitis group streptococci.</title>
        <authorList>
            <person name="Rasmussen L.H."/>
            <person name="Dargis R."/>
            <person name="Hojholt K."/>
            <person name="Christensen J.J."/>
            <person name="Skovgaard O."/>
            <person name="Justesen U.S."/>
            <person name="Rosenvinge F.S."/>
            <person name="Moser C."/>
            <person name="Lukjancenko O."/>
            <person name="Rasmussen S."/>
            <person name="Nielsen X.C."/>
        </authorList>
    </citation>
    <scope>NUCLEOTIDE SEQUENCE [LARGE SCALE GENOMIC DNA]</scope>
    <source>
        <strain evidence="4 5">RH_9883_08</strain>
    </source>
</reference>
<feature type="domain" description="HTH tetR-type" evidence="3">
    <location>
        <begin position="17"/>
        <end position="77"/>
    </location>
</feature>
<evidence type="ECO:0000256" key="1">
    <source>
        <dbReference type="ARBA" id="ARBA00023125"/>
    </source>
</evidence>
<dbReference type="SUPFAM" id="SSF46689">
    <property type="entry name" value="Homeodomain-like"/>
    <property type="match status" value="1"/>
</dbReference>
<evidence type="ECO:0000256" key="2">
    <source>
        <dbReference type="PROSITE-ProRule" id="PRU00335"/>
    </source>
</evidence>
<dbReference type="AlphaFoldDB" id="A0A1X1J490"/>
<evidence type="ECO:0000313" key="4">
    <source>
        <dbReference type="EMBL" id="ORO80198.1"/>
    </source>
</evidence>
<accession>A0A1X1J490</accession>
<sequence length="203" mass="23384">MNKINHSFILKGGKVRLDKKQALKTAAYEVFSKKGYKATGISEIARQAGVAVGSFYNYYESKEAIFLDIYIDENNRVRQAMIEELDWEIDMTDLIGQLFAQSRTLVSSNKILAEWYNPAIADELHSYYSSEEGKVANPFHQFLVKTFTNRMQAEGYSPEKIQDILQVYNLFYYMDMHITEKDFPDIGKTVEILATNFIKGVLK</sequence>
<dbReference type="Gene3D" id="1.10.357.10">
    <property type="entry name" value="Tetracycline Repressor, domain 2"/>
    <property type="match status" value="1"/>
</dbReference>
<dbReference type="PANTHER" id="PTHR43479:SF11">
    <property type="entry name" value="ACREF_ENVCD OPERON REPRESSOR-RELATED"/>
    <property type="match status" value="1"/>
</dbReference>
<dbReference type="PRINTS" id="PR00455">
    <property type="entry name" value="HTHTETR"/>
</dbReference>
<keyword evidence="1 2" id="KW-0238">DNA-binding</keyword>
<evidence type="ECO:0000313" key="5">
    <source>
        <dbReference type="Proteomes" id="UP000193780"/>
    </source>
</evidence>
<proteinExistence type="predicted"/>
<dbReference type="InterPro" id="IPR050624">
    <property type="entry name" value="HTH-type_Tx_Regulator"/>
</dbReference>
<dbReference type="PROSITE" id="PS50977">
    <property type="entry name" value="HTH_TETR_2"/>
    <property type="match status" value="1"/>
</dbReference>
<dbReference type="InterPro" id="IPR009057">
    <property type="entry name" value="Homeodomain-like_sf"/>
</dbReference>
<evidence type="ECO:0000259" key="3">
    <source>
        <dbReference type="PROSITE" id="PS50977"/>
    </source>
</evidence>